<gene>
    <name evidence="3" type="ORF">AAM4_1936</name>
</gene>
<feature type="domain" description="DUF6571" evidence="2">
    <location>
        <begin position="1"/>
        <end position="686"/>
    </location>
</feature>
<dbReference type="EMBL" id="LK995522">
    <property type="protein sequence ID" value="CED91768.1"/>
    <property type="molecule type" value="Genomic_DNA"/>
</dbReference>
<dbReference type="Pfam" id="PF20211">
    <property type="entry name" value="DUF6571"/>
    <property type="match status" value="1"/>
</dbReference>
<sequence length="707" mass="76764">MAYVYLHEEDLQAFIDALKSFASSNNEELDSISRKNTEYGDPADIRGRIEWWSTPRTHIGDLSRTAEELQVRLDQAVEMNSNGVTPMDGVLISYYLPDDMEDTPANVKAYNGDAVTRGAKDAETLQQARKNPDGVAEDGRTVEQVLDDMAQYQDVPAYGNAVVRAYGGVDGYLDELLQLQWYYTSSNRDQISIDHEGVDRAVDVLGRVLASATNSESTPEGYDSWSDAMYKAVTVKGHRGRMSALNALLSVDDAVYDTTTLVDLADQLEDLPFGGSAASSTPNSLYGWDHPIYGFIYNEGTALQGYSMDPLYGVTMAMGNNPEAAFKYLNPDGQMSDGQWAPGEQTKKRWELLTGRYWDNDVGLDGFTAAMAGNSAMRGSDNADTAAAATWTVARSMEFAVDNVPIADYTEAMKENLSVVVANTAEQGVDVANGGYPSGLGLYQGDDSKTDHDDRNLYTTLIYRLIDNENAAATIASAFTNAAMERYPIITDPEQLKKKYQKVGGVYGYLGAIGSERLTDLEDASAAEQKALEDSIGTMVSVMTTILGGRIADKGVKLAWDVGKTVTEPIMVDQLAPDDLPDVDVPDTGSPSSLESQAYAEAVNQGLITDPEAFNPEYLQDDSGRPYSWYTINPDGTTTFNLDNPPSSEQDVQVHSWANDIDSEHDPNNVLTGTDGAIDDGVGKGQRLIQGSDGEGGKDDAITIKRD</sequence>
<evidence type="ECO:0000256" key="1">
    <source>
        <dbReference type="SAM" id="MobiDB-lite"/>
    </source>
</evidence>
<protein>
    <recommendedName>
        <fullName evidence="2">DUF6571 domain-containing protein</fullName>
    </recommendedName>
</protein>
<reference evidence="3" key="1">
    <citation type="submission" date="2014-07" db="EMBL/GenBank/DDBJ databases">
        <authorList>
            <person name="Zhang J.E."/>
            <person name="Yang H."/>
            <person name="Guo J."/>
            <person name="Deng Z."/>
            <person name="Luo H."/>
            <person name="Luo M."/>
            <person name="Zhao B."/>
        </authorList>
    </citation>
    <scope>NUCLEOTIDE SEQUENCE</scope>
    <source>
        <strain evidence="3">AM4</strain>
    </source>
</reference>
<feature type="compositionally biased region" description="Basic and acidic residues" evidence="1">
    <location>
        <begin position="695"/>
        <end position="707"/>
    </location>
</feature>
<proteinExistence type="predicted"/>
<organism evidence="3">
    <name type="scientific">Actinomyces succiniciruminis</name>
    <dbReference type="NCBI Taxonomy" id="1522002"/>
    <lineage>
        <taxon>Bacteria</taxon>
        <taxon>Bacillati</taxon>
        <taxon>Actinomycetota</taxon>
        <taxon>Actinomycetes</taxon>
        <taxon>Actinomycetales</taxon>
        <taxon>Actinomycetaceae</taxon>
        <taxon>Actinomyces</taxon>
    </lineage>
</organism>
<name>A0A1L7RQE4_9ACTO</name>
<feature type="region of interest" description="Disordered" evidence="1">
    <location>
        <begin position="660"/>
        <end position="707"/>
    </location>
</feature>
<evidence type="ECO:0000259" key="2">
    <source>
        <dbReference type="Pfam" id="PF20211"/>
    </source>
</evidence>
<accession>A0A1L7RQE4</accession>
<dbReference type="AlphaFoldDB" id="A0A1L7RQE4"/>
<dbReference type="RefSeq" id="WP_210580764.1">
    <property type="nucleotide sequence ID" value="NZ_LK995522.1"/>
</dbReference>
<evidence type="ECO:0000313" key="3">
    <source>
        <dbReference type="EMBL" id="CED91768.1"/>
    </source>
</evidence>
<dbReference type="InterPro" id="IPR046701">
    <property type="entry name" value="DUF6571"/>
</dbReference>